<dbReference type="AlphaFoldDB" id="A0A1H4JV48"/>
<gene>
    <name evidence="5" type="ORF">SAMN05216452_1675</name>
</gene>
<evidence type="ECO:0000313" key="6">
    <source>
        <dbReference type="Proteomes" id="UP000199064"/>
    </source>
</evidence>
<reference evidence="6" key="1">
    <citation type="submission" date="2016-10" db="EMBL/GenBank/DDBJ databases">
        <authorList>
            <person name="Varghese N."/>
            <person name="Submissions S."/>
        </authorList>
    </citation>
    <scope>NUCLEOTIDE SEQUENCE [LARGE SCALE GENOMIC DNA]</scope>
    <source>
        <strain evidence="6">ES.061</strain>
    </source>
</reference>
<dbReference type="Proteomes" id="UP000199064">
    <property type="component" value="Unassembled WGS sequence"/>
</dbReference>
<dbReference type="RefSeq" id="WP_177175054.1">
    <property type="nucleotide sequence ID" value="NZ_FNSL01000001.1"/>
</dbReference>
<feature type="domain" description="HTH tetR-type" evidence="4">
    <location>
        <begin position="25"/>
        <end position="85"/>
    </location>
</feature>
<evidence type="ECO:0000313" key="5">
    <source>
        <dbReference type="EMBL" id="SEB49688.1"/>
    </source>
</evidence>
<feature type="region of interest" description="Disordered" evidence="3">
    <location>
        <begin position="1"/>
        <end position="27"/>
    </location>
</feature>
<dbReference type="InterPro" id="IPR050109">
    <property type="entry name" value="HTH-type_TetR-like_transc_reg"/>
</dbReference>
<keyword evidence="6" id="KW-1185">Reference proteome</keyword>
<feature type="compositionally biased region" description="Basic and acidic residues" evidence="3">
    <location>
        <begin position="13"/>
        <end position="27"/>
    </location>
</feature>
<dbReference type="InterPro" id="IPR001647">
    <property type="entry name" value="HTH_TetR"/>
</dbReference>
<dbReference type="InterPro" id="IPR009057">
    <property type="entry name" value="Homeodomain-like_sf"/>
</dbReference>
<dbReference type="Gene3D" id="1.10.357.10">
    <property type="entry name" value="Tetracycline Repressor, domain 2"/>
    <property type="match status" value="1"/>
</dbReference>
<sequence>MSTTLIIGSLDMTRPDSPHSSRPPDARREQAVAVAAELFLKNGFDQTSLGDVIARTGGSRRDIYGFFGDKEGLFEAAMEHLVKTVLDEHVPQSIELDGRDIEADLTRLGRAFLKRMSDPVLLAVIHRFVSVAISRPHLGKRAFEAGPLAFQSRIGDYLALCNRRGDLELEDPYTAATIFAGMLNGAFQTRSLLTGETGLSEKGIERHVDMVVRLFLHGAHAAR</sequence>
<dbReference type="Gene3D" id="1.10.10.60">
    <property type="entry name" value="Homeodomain-like"/>
    <property type="match status" value="1"/>
</dbReference>
<dbReference type="Pfam" id="PF14246">
    <property type="entry name" value="TetR_C_7"/>
    <property type="match status" value="1"/>
</dbReference>
<dbReference type="PANTHER" id="PTHR30055">
    <property type="entry name" value="HTH-TYPE TRANSCRIPTIONAL REGULATOR RUTR"/>
    <property type="match status" value="1"/>
</dbReference>
<evidence type="ECO:0000256" key="1">
    <source>
        <dbReference type="ARBA" id="ARBA00023125"/>
    </source>
</evidence>
<protein>
    <submittedName>
        <fullName evidence="5">Transcriptional regulator, TetR family</fullName>
    </submittedName>
</protein>
<dbReference type="InterPro" id="IPR036271">
    <property type="entry name" value="Tet_transcr_reg_TetR-rel_C_sf"/>
</dbReference>
<dbReference type="GO" id="GO:0000976">
    <property type="term" value="F:transcription cis-regulatory region binding"/>
    <property type="evidence" value="ECO:0007669"/>
    <property type="project" value="TreeGrafter"/>
</dbReference>
<dbReference type="GO" id="GO:0003700">
    <property type="term" value="F:DNA-binding transcription factor activity"/>
    <property type="evidence" value="ECO:0007669"/>
    <property type="project" value="TreeGrafter"/>
</dbReference>
<name>A0A1H4JV48_9HYPH</name>
<feature type="DNA-binding region" description="H-T-H motif" evidence="2">
    <location>
        <begin position="48"/>
        <end position="67"/>
    </location>
</feature>
<dbReference type="Pfam" id="PF00440">
    <property type="entry name" value="TetR_N"/>
    <property type="match status" value="1"/>
</dbReference>
<dbReference type="PANTHER" id="PTHR30055:SF146">
    <property type="entry name" value="HTH-TYPE TRANSCRIPTIONAL DUAL REGULATOR CECR"/>
    <property type="match status" value="1"/>
</dbReference>
<accession>A0A1H4JV48</accession>
<dbReference type="EMBL" id="FNSL01000001">
    <property type="protein sequence ID" value="SEB49688.1"/>
    <property type="molecule type" value="Genomic_DNA"/>
</dbReference>
<dbReference type="SUPFAM" id="SSF46689">
    <property type="entry name" value="Homeodomain-like"/>
    <property type="match status" value="1"/>
</dbReference>
<dbReference type="PROSITE" id="PS50977">
    <property type="entry name" value="HTH_TETR_2"/>
    <property type="match status" value="1"/>
</dbReference>
<dbReference type="InterPro" id="IPR039536">
    <property type="entry name" value="TetR_C_Proteobacteria"/>
</dbReference>
<dbReference type="SUPFAM" id="SSF48498">
    <property type="entry name" value="Tetracyclin repressor-like, C-terminal domain"/>
    <property type="match status" value="1"/>
</dbReference>
<evidence type="ECO:0000259" key="4">
    <source>
        <dbReference type="PROSITE" id="PS50977"/>
    </source>
</evidence>
<proteinExistence type="predicted"/>
<evidence type="ECO:0000256" key="2">
    <source>
        <dbReference type="PROSITE-ProRule" id="PRU00335"/>
    </source>
</evidence>
<evidence type="ECO:0000256" key="3">
    <source>
        <dbReference type="SAM" id="MobiDB-lite"/>
    </source>
</evidence>
<organism evidence="5 6">
    <name type="scientific">Nitratireductor aquibiodomus</name>
    <dbReference type="NCBI Taxonomy" id="204799"/>
    <lineage>
        <taxon>Bacteria</taxon>
        <taxon>Pseudomonadati</taxon>
        <taxon>Pseudomonadota</taxon>
        <taxon>Alphaproteobacteria</taxon>
        <taxon>Hyphomicrobiales</taxon>
        <taxon>Phyllobacteriaceae</taxon>
        <taxon>Nitratireductor</taxon>
    </lineage>
</organism>
<keyword evidence="1 2" id="KW-0238">DNA-binding</keyword>